<dbReference type="SUPFAM" id="SSF52540">
    <property type="entry name" value="P-loop containing nucleoside triphosphate hydrolases"/>
    <property type="match status" value="1"/>
</dbReference>
<evidence type="ECO:0000313" key="3">
    <source>
        <dbReference type="Proteomes" id="UP000193309"/>
    </source>
</evidence>
<organism evidence="2 3">
    <name type="scientific">Corynebacterium pollutisoli</name>
    <dbReference type="NCBI Taxonomy" id="1610489"/>
    <lineage>
        <taxon>Bacteria</taxon>
        <taxon>Bacillati</taxon>
        <taxon>Actinomycetota</taxon>
        <taxon>Actinomycetes</taxon>
        <taxon>Mycobacteriales</taxon>
        <taxon>Corynebacteriaceae</taxon>
        <taxon>Corynebacterium</taxon>
    </lineage>
</organism>
<gene>
    <name evidence="2" type="ORF">SAMN06295981_0546</name>
</gene>
<name>A0A1X7I8J0_9CORY</name>
<dbReference type="AlphaFoldDB" id="A0A1X7I8J0"/>
<dbReference type="Pfam" id="PF13191">
    <property type="entry name" value="AAA_16"/>
    <property type="match status" value="1"/>
</dbReference>
<evidence type="ECO:0000313" key="2">
    <source>
        <dbReference type="EMBL" id="SMG10880.1"/>
    </source>
</evidence>
<proteinExistence type="predicted"/>
<protein>
    <submittedName>
        <fullName evidence="2">AAA ATPase domain-containing protein</fullName>
    </submittedName>
</protein>
<dbReference type="Gene3D" id="3.40.50.300">
    <property type="entry name" value="P-loop containing nucleotide triphosphate hydrolases"/>
    <property type="match status" value="1"/>
</dbReference>
<feature type="domain" description="Orc1-like AAA ATPase" evidence="1">
    <location>
        <begin position="16"/>
        <end position="168"/>
    </location>
</feature>
<evidence type="ECO:0000259" key="1">
    <source>
        <dbReference type="Pfam" id="PF13191"/>
    </source>
</evidence>
<accession>A0A1X7I8J0</accession>
<dbReference type="STRING" id="1610489.SAMN06295981_0546"/>
<sequence length="368" mass="39933">MRNPFRPTFGASPYHWAGRSVVLEEFARSLDGYPGEPSRSMVIDGARGIGKTVLLTELEDIAAQHGWIVLRATGREDSVRTLVDTTIPAKIAELTPPAGRTVTAVQVSGFRVDTELLDPTDPVPTLGTRMRDLLGLLTGTGVLITVDEVQDADPDNLSAIAVTHQDLIRDDHHVALAMAGLTHGINRLLDLPGTTFLRRARRFELGPLTDDDARAILLATAEDSKPIDADAADLAVDIARGYPYLVQLVGYLAWNRAGDRITRDDVAAVREETVHTMGSQVHAPSLKGVPPAQMAYLRAMADLIGDAPDVSSTEVAERIGKKPNEATDTRGKLLDRGLIEAPAWGRVAFTLPYLAEFLRTDNRTQRVS</sequence>
<keyword evidence="3" id="KW-1185">Reference proteome</keyword>
<dbReference type="InterPro" id="IPR041664">
    <property type="entry name" value="AAA_16"/>
</dbReference>
<dbReference type="Proteomes" id="UP000193309">
    <property type="component" value="Unassembled WGS sequence"/>
</dbReference>
<dbReference type="EMBL" id="FXAR01000001">
    <property type="protein sequence ID" value="SMG10880.1"/>
    <property type="molecule type" value="Genomic_DNA"/>
</dbReference>
<dbReference type="RefSeq" id="WP_085548686.1">
    <property type="nucleotide sequence ID" value="NZ_FXAR01000001.1"/>
</dbReference>
<dbReference type="InterPro" id="IPR027417">
    <property type="entry name" value="P-loop_NTPase"/>
</dbReference>
<reference evidence="3" key="1">
    <citation type="submission" date="2017-04" db="EMBL/GenBank/DDBJ databases">
        <authorList>
            <person name="Varghese N."/>
            <person name="Submissions S."/>
        </authorList>
    </citation>
    <scope>NUCLEOTIDE SEQUENCE [LARGE SCALE GENOMIC DNA]</scope>
    <source>
        <strain evidence="3">VDS</strain>
    </source>
</reference>
<dbReference type="OrthoDB" id="2020141at2"/>